<comment type="caution">
    <text evidence="3">The sequence shown here is derived from an EMBL/GenBank/DDBJ whole genome shotgun (WGS) entry which is preliminary data.</text>
</comment>
<feature type="compositionally biased region" description="Low complexity" evidence="1">
    <location>
        <begin position="49"/>
        <end position="62"/>
    </location>
</feature>
<protein>
    <submittedName>
        <fullName evidence="3">Uncharacterized protein</fullName>
    </submittedName>
</protein>
<dbReference type="STRING" id="1797263.A2397_01925"/>
<proteinExistence type="predicted"/>
<evidence type="ECO:0000313" key="4">
    <source>
        <dbReference type="Proteomes" id="UP000176424"/>
    </source>
</evidence>
<evidence type="ECO:0000256" key="1">
    <source>
        <dbReference type="SAM" id="MobiDB-lite"/>
    </source>
</evidence>
<feature type="region of interest" description="Disordered" evidence="1">
    <location>
        <begin position="49"/>
        <end position="96"/>
    </location>
</feature>
<accession>A0A1F4ZU99</accession>
<keyword evidence="2" id="KW-1133">Transmembrane helix</keyword>
<name>A0A1F4ZU99_9BACT</name>
<feature type="transmembrane region" description="Helical" evidence="2">
    <location>
        <begin position="20"/>
        <end position="40"/>
    </location>
</feature>
<dbReference type="Proteomes" id="UP000176424">
    <property type="component" value="Unassembled WGS sequence"/>
</dbReference>
<dbReference type="EMBL" id="MEXR01000032">
    <property type="protein sequence ID" value="OGD09426.1"/>
    <property type="molecule type" value="Genomic_DNA"/>
</dbReference>
<gene>
    <name evidence="3" type="ORF">A2397_01925</name>
</gene>
<reference evidence="3 4" key="1">
    <citation type="journal article" date="2016" name="Nat. Commun.">
        <title>Thousands of microbial genomes shed light on interconnected biogeochemical processes in an aquifer system.</title>
        <authorList>
            <person name="Anantharaman K."/>
            <person name="Brown C.T."/>
            <person name="Hug L.A."/>
            <person name="Sharon I."/>
            <person name="Castelle C.J."/>
            <person name="Probst A.J."/>
            <person name="Thomas B.C."/>
            <person name="Singh A."/>
            <person name="Wilkins M.J."/>
            <person name="Karaoz U."/>
            <person name="Brodie E.L."/>
            <person name="Williams K.H."/>
            <person name="Hubbard S.S."/>
            <person name="Banfield J.F."/>
        </authorList>
    </citation>
    <scope>NUCLEOTIDE SEQUENCE [LARGE SCALE GENOMIC DNA]</scope>
</reference>
<organism evidence="3 4">
    <name type="scientific">Candidatus Amesbacteria bacterium RIFOXYB1_FULL_44_23</name>
    <dbReference type="NCBI Taxonomy" id="1797263"/>
    <lineage>
        <taxon>Bacteria</taxon>
        <taxon>Candidatus Amesiibacteriota</taxon>
    </lineage>
</organism>
<keyword evidence="2" id="KW-0472">Membrane</keyword>
<sequence length="132" mass="14057">MEDNTLTPTPKTSSGSAKFFISGIAITLLLVGVVAAAYYFGTRQKQVLSAQTETTPTVTPSPSETPAPATPSSTIAPSATPTTTPQPTPKPTWKLVNPKLPIKPLIITPTPTPQPTIKFQQIKPEIEFQPSF</sequence>
<evidence type="ECO:0000313" key="3">
    <source>
        <dbReference type="EMBL" id="OGD09426.1"/>
    </source>
</evidence>
<feature type="compositionally biased region" description="Low complexity" evidence="1">
    <location>
        <begin position="70"/>
        <end position="83"/>
    </location>
</feature>
<dbReference type="AlphaFoldDB" id="A0A1F4ZU99"/>
<keyword evidence="2" id="KW-0812">Transmembrane</keyword>
<evidence type="ECO:0000256" key="2">
    <source>
        <dbReference type="SAM" id="Phobius"/>
    </source>
</evidence>